<keyword evidence="3" id="KW-1185">Reference proteome</keyword>
<dbReference type="InterPro" id="IPR037587">
    <property type="entry name" value="LAMTOR2-like"/>
</dbReference>
<feature type="compositionally biased region" description="Polar residues" evidence="1">
    <location>
        <begin position="76"/>
        <end position="100"/>
    </location>
</feature>
<dbReference type="AlphaFoldDB" id="A0A9W8IHK7"/>
<dbReference type="GO" id="GO:0060090">
    <property type="term" value="F:molecular adaptor activity"/>
    <property type="evidence" value="ECO:0007669"/>
    <property type="project" value="InterPro"/>
</dbReference>
<feature type="compositionally biased region" description="Polar residues" evidence="1">
    <location>
        <begin position="113"/>
        <end position="123"/>
    </location>
</feature>
<dbReference type="GO" id="GO:0005085">
    <property type="term" value="F:guanyl-nucleotide exchange factor activity"/>
    <property type="evidence" value="ECO:0007669"/>
    <property type="project" value="InterPro"/>
</dbReference>
<proteinExistence type="predicted"/>
<reference evidence="2" key="1">
    <citation type="submission" date="2022-07" db="EMBL/GenBank/DDBJ databases">
        <title>Phylogenomic reconstructions and comparative analyses of Kickxellomycotina fungi.</title>
        <authorList>
            <person name="Reynolds N.K."/>
            <person name="Stajich J.E."/>
            <person name="Barry K."/>
            <person name="Grigoriev I.V."/>
            <person name="Crous P."/>
            <person name="Smith M.E."/>
        </authorList>
    </citation>
    <scope>NUCLEOTIDE SEQUENCE</scope>
    <source>
        <strain evidence="2">NRRL 1566</strain>
    </source>
</reference>
<gene>
    <name evidence="2" type="ORF">IWW36_001049</name>
</gene>
<comment type="caution">
    <text evidence="2">The sequence shown here is derived from an EMBL/GenBank/DDBJ whole genome shotgun (WGS) entry which is preliminary data.</text>
</comment>
<evidence type="ECO:0000256" key="1">
    <source>
        <dbReference type="SAM" id="MobiDB-lite"/>
    </source>
</evidence>
<dbReference type="EMBL" id="JANBUW010000011">
    <property type="protein sequence ID" value="KAJ2851565.1"/>
    <property type="molecule type" value="Genomic_DNA"/>
</dbReference>
<sequence>MLRSKNLKKVLEQSLTKDFLVCAVFNADGVVLAHATSPEGINVGNRANSRRSSSFATETGSPSKHHPALGAHGGHFNNSSERVSSHGSDNWLHSQGTARTSGPEGVQKKATEPSASQPISHKTSQALSIAAAGSGSRQLDDPYEDSLASSFCDMNGVASTNARERLDDDLAIAASLWQSYEHLPNLIERKDREIDDYVGDDGSEVQDDMFSNSLQLVIIECEYGKAAVSRLGNYRLFLLSKPTMPLGMLKLKSENLCRYLEECLHLTTH</sequence>
<dbReference type="PANTHER" id="PTHR13323">
    <property type="entry name" value="LATE ENDOSOMAL/LYSOSOMAL MP1 INTERACTING PROTEIN"/>
    <property type="match status" value="1"/>
</dbReference>
<dbReference type="OrthoDB" id="271745at2759"/>
<dbReference type="Proteomes" id="UP001139887">
    <property type="component" value="Unassembled WGS sequence"/>
</dbReference>
<protein>
    <submittedName>
        <fullName evidence="2">Uncharacterized protein</fullName>
    </submittedName>
</protein>
<accession>A0A9W8IHK7</accession>
<evidence type="ECO:0000313" key="2">
    <source>
        <dbReference type="EMBL" id="KAJ2851565.1"/>
    </source>
</evidence>
<organism evidence="2 3">
    <name type="scientific">Coemansia brasiliensis</name>
    <dbReference type="NCBI Taxonomy" id="2650707"/>
    <lineage>
        <taxon>Eukaryota</taxon>
        <taxon>Fungi</taxon>
        <taxon>Fungi incertae sedis</taxon>
        <taxon>Zoopagomycota</taxon>
        <taxon>Kickxellomycotina</taxon>
        <taxon>Kickxellomycetes</taxon>
        <taxon>Kickxellales</taxon>
        <taxon>Kickxellaceae</taxon>
        <taxon>Coemansia</taxon>
    </lineage>
</organism>
<feature type="region of interest" description="Disordered" evidence="1">
    <location>
        <begin position="39"/>
        <end position="123"/>
    </location>
</feature>
<dbReference type="Gene3D" id="3.30.450.30">
    <property type="entry name" value="Dynein light chain 2a, cytoplasmic"/>
    <property type="match status" value="1"/>
</dbReference>
<dbReference type="GO" id="GO:0032008">
    <property type="term" value="P:positive regulation of TOR signaling"/>
    <property type="evidence" value="ECO:0007669"/>
    <property type="project" value="InterPro"/>
</dbReference>
<name>A0A9W8IHK7_9FUNG</name>
<evidence type="ECO:0000313" key="3">
    <source>
        <dbReference type="Proteomes" id="UP001139887"/>
    </source>
</evidence>